<name>A0ABZ0Y2U3_9BURK</name>
<protein>
    <submittedName>
        <fullName evidence="1">Uncharacterized protein</fullName>
    </submittedName>
</protein>
<reference evidence="1 2" key="1">
    <citation type="submission" date="2023-11" db="EMBL/GenBank/DDBJ databases">
        <title>MicrobeMod: A computational toolkit for identifying prokaryotic methylation and restriction-modification with nanopore sequencing.</title>
        <authorList>
            <person name="Crits-Christoph A."/>
            <person name="Kang S.C."/>
            <person name="Lee H."/>
            <person name="Ostrov N."/>
        </authorList>
    </citation>
    <scope>NUCLEOTIDE SEQUENCE [LARGE SCALE GENOMIC DNA]</scope>
    <source>
        <strain evidence="1 2">ATCC 25935</strain>
    </source>
</reference>
<dbReference type="GeneID" id="43166623"/>
<accession>A0ABZ0Y2U3</accession>
<evidence type="ECO:0000313" key="2">
    <source>
        <dbReference type="Proteomes" id="UP001326110"/>
    </source>
</evidence>
<keyword evidence="2" id="KW-1185">Reference proteome</keyword>
<proteinExistence type="predicted"/>
<gene>
    <name evidence="1" type="ORF">SR858_08540</name>
</gene>
<dbReference type="Proteomes" id="UP001326110">
    <property type="component" value="Chromosome"/>
</dbReference>
<dbReference type="RefSeq" id="WP_019922331.1">
    <property type="nucleotide sequence ID" value="NZ_CP140152.1"/>
</dbReference>
<sequence>MDTSHNTVKKHPPAAYALHRQMVAVQRTMSAATVEESVRASRWANAWYQVVQRKLDQIQQAPRYLH</sequence>
<dbReference type="EMBL" id="CP140152">
    <property type="protein sequence ID" value="WQH06355.1"/>
    <property type="molecule type" value="Genomic_DNA"/>
</dbReference>
<evidence type="ECO:0000313" key="1">
    <source>
        <dbReference type="EMBL" id="WQH06355.1"/>
    </source>
</evidence>
<organism evidence="1 2">
    <name type="scientific">Duganella zoogloeoides</name>
    <dbReference type="NCBI Taxonomy" id="75659"/>
    <lineage>
        <taxon>Bacteria</taxon>
        <taxon>Pseudomonadati</taxon>
        <taxon>Pseudomonadota</taxon>
        <taxon>Betaproteobacteria</taxon>
        <taxon>Burkholderiales</taxon>
        <taxon>Oxalobacteraceae</taxon>
        <taxon>Telluria group</taxon>
        <taxon>Duganella</taxon>
    </lineage>
</organism>